<organism evidence="1 2">
    <name type="scientific">Kroppenstedtia guangzhouensis</name>
    <dbReference type="NCBI Taxonomy" id="1274356"/>
    <lineage>
        <taxon>Bacteria</taxon>
        <taxon>Bacillati</taxon>
        <taxon>Bacillota</taxon>
        <taxon>Bacilli</taxon>
        <taxon>Bacillales</taxon>
        <taxon>Thermoactinomycetaceae</taxon>
        <taxon>Kroppenstedtia</taxon>
    </lineage>
</organism>
<keyword evidence="2" id="KW-1185">Reference proteome</keyword>
<accession>A0ABQ1FZ59</accession>
<comment type="caution">
    <text evidence="1">The sequence shown here is derived from an EMBL/GenBank/DDBJ whole genome shotgun (WGS) entry which is preliminary data.</text>
</comment>
<dbReference type="EMBL" id="BMEX01000001">
    <property type="protein sequence ID" value="GGA32752.1"/>
    <property type="molecule type" value="Genomic_DNA"/>
</dbReference>
<evidence type="ECO:0000313" key="1">
    <source>
        <dbReference type="EMBL" id="GGA32752.1"/>
    </source>
</evidence>
<reference evidence="2" key="1">
    <citation type="journal article" date="2019" name="Int. J. Syst. Evol. Microbiol.">
        <title>The Global Catalogue of Microorganisms (GCM) 10K type strain sequencing project: providing services to taxonomists for standard genome sequencing and annotation.</title>
        <authorList>
            <consortium name="The Broad Institute Genomics Platform"/>
            <consortium name="The Broad Institute Genome Sequencing Center for Infectious Disease"/>
            <person name="Wu L."/>
            <person name="Ma J."/>
        </authorList>
    </citation>
    <scope>NUCLEOTIDE SEQUENCE [LARGE SCALE GENOMIC DNA]</scope>
    <source>
        <strain evidence="2">CGMCC 1.12404</strain>
    </source>
</reference>
<sequence length="242" mass="28672">MLLNILQYYFQYIEDQIMLVEEDTSLSTREKFMKELEIKLRHYIENQEFYRLQGQEFSGLMDPNIYRYIHRQNIAQVKWFEQYLIKIYGDQMKPYAADGAFLLIGMIKQYMELIILKQFPLNVKKVVLFLTDQMDSMIKGMLDGDCEPLMNEHLWSLYLAEAGGEERVHPLELIKQMKDRIKDGSIPEIQREEADQSLTILEQELMSMQPRTAILKGMLHNLEPIHSLKSLRMKLADSLQIK</sequence>
<protein>
    <submittedName>
        <fullName evidence="1">HTH-type transcriptional regulator YuxN</fullName>
    </submittedName>
</protein>
<proteinExistence type="predicted"/>
<evidence type="ECO:0000313" key="2">
    <source>
        <dbReference type="Proteomes" id="UP000617979"/>
    </source>
</evidence>
<gene>
    <name evidence="1" type="primary">yuxN</name>
    <name evidence="1" type="ORF">GCM10007416_01700</name>
</gene>
<name>A0ABQ1FZ59_9BACL</name>
<dbReference type="Proteomes" id="UP000617979">
    <property type="component" value="Unassembled WGS sequence"/>
</dbReference>